<reference evidence="2" key="1">
    <citation type="submission" date="2021-02" db="EMBL/GenBank/DDBJ databases">
        <authorList>
            <person name="Nowell W R."/>
        </authorList>
    </citation>
    <scope>NUCLEOTIDE SEQUENCE</scope>
</reference>
<feature type="non-terminal residue" evidence="2">
    <location>
        <position position="135"/>
    </location>
</feature>
<organism evidence="2 3">
    <name type="scientific">Rotaria magnacalcarata</name>
    <dbReference type="NCBI Taxonomy" id="392030"/>
    <lineage>
        <taxon>Eukaryota</taxon>
        <taxon>Metazoa</taxon>
        <taxon>Spiralia</taxon>
        <taxon>Gnathifera</taxon>
        <taxon>Rotifera</taxon>
        <taxon>Eurotatoria</taxon>
        <taxon>Bdelloidea</taxon>
        <taxon>Philodinida</taxon>
        <taxon>Philodinidae</taxon>
        <taxon>Rotaria</taxon>
    </lineage>
</organism>
<evidence type="ECO:0000256" key="1">
    <source>
        <dbReference type="SAM" id="MobiDB-lite"/>
    </source>
</evidence>
<comment type="caution">
    <text evidence="2">The sequence shown here is derived from an EMBL/GenBank/DDBJ whole genome shotgun (WGS) entry which is preliminary data.</text>
</comment>
<dbReference type="EMBL" id="CAJOBI010334891">
    <property type="protein sequence ID" value="CAF5204361.1"/>
    <property type="molecule type" value="Genomic_DNA"/>
</dbReference>
<protein>
    <submittedName>
        <fullName evidence="2">Uncharacterized protein</fullName>
    </submittedName>
</protein>
<dbReference type="Proteomes" id="UP000676336">
    <property type="component" value="Unassembled WGS sequence"/>
</dbReference>
<sequence>NGFDLKYHEWIEFDRVIKRHNEIDFDQKQISIAASSIFEKNEQKINMKIENTTMNSIDQNNVWKDFEIVSSNVDEFVPCSSTFQFNDTNNQALHSNIGLRQYDYKPTCILPTSSDDEPMLSIDDAKSIDDKELIP</sequence>
<gene>
    <name evidence="2" type="ORF">SMN809_LOCUS76455</name>
</gene>
<evidence type="ECO:0000313" key="2">
    <source>
        <dbReference type="EMBL" id="CAF5204361.1"/>
    </source>
</evidence>
<accession>A0A8S3IRF4</accession>
<proteinExistence type="predicted"/>
<dbReference type="AlphaFoldDB" id="A0A8S3IRF4"/>
<name>A0A8S3IRF4_9BILA</name>
<evidence type="ECO:0000313" key="3">
    <source>
        <dbReference type="Proteomes" id="UP000676336"/>
    </source>
</evidence>
<feature type="compositionally biased region" description="Basic and acidic residues" evidence="1">
    <location>
        <begin position="123"/>
        <end position="135"/>
    </location>
</feature>
<feature type="region of interest" description="Disordered" evidence="1">
    <location>
        <begin position="115"/>
        <end position="135"/>
    </location>
</feature>
<feature type="non-terminal residue" evidence="2">
    <location>
        <position position="1"/>
    </location>
</feature>